<dbReference type="Proteomes" id="UP001630127">
    <property type="component" value="Unassembled WGS sequence"/>
</dbReference>
<sequence>MLWEQKSFPMKFLSPFENDWYKFINASIFLGLHATNVTKNRNVLLYYLLKRKSIDIVRVIHAEIFHMDRMKSKGLWFPSLITQLCFDARVRWDENYKQIATNHPNDSRAITRMQPSSKL</sequence>
<protein>
    <recommendedName>
        <fullName evidence="1">Putative plant transposon protein domain-containing protein</fullName>
    </recommendedName>
</protein>
<evidence type="ECO:0000259" key="1">
    <source>
        <dbReference type="Pfam" id="PF20167"/>
    </source>
</evidence>
<organism evidence="2 3">
    <name type="scientific">Cinchona calisaya</name>
    <dbReference type="NCBI Taxonomy" id="153742"/>
    <lineage>
        <taxon>Eukaryota</taxon>
        <taxon>Viridiplantae</taxon>
        <taxon>Streptophyta</taxon>
        <taxon>Embryophyta</taxon>
        <taxon>Tracheophyta</taxon>
        <taxon>Spermatophyta</taxon>
        <taxon>Magnoliopsida</taxon>
        <taxon>eudicotyledons</taxon>
        <taxon>Gunneridae</taxon>
        <taxon>Pentapetalae</taxon>
        <taxon>asterids</taxon>
        <taxon>lamiids</taxon>
        <taxon>Gentianales</taxon>
        <taxon>Rubiaceae</taxon>
        <taxon>Cinchonoideae</taxon>
        <taxon>Cinchoneae</taxon>
        <taxon>Cinchona</taxon>
    </lineage>
</organism>
<name>A0ABD3B322_9GENT</name>
<dbReference type="InterPro" id="IPR046796">
    <property type="entry name" value="Transposase_32_dom"/>
</dbReference>
<reference evidence="2 3" key="1">
    <citation type="submission" date="2024-11" db="EMBL/GenBank/DDBJ databases">
        <title>A near-complete genome assembly of Cinchona calisaya.</title>
        <authorList>
            <person name="Lian D.C."/>
            <person name="Zhao X.W."/>
            <person name="Wei L."/>
        </authorList>
    </citation>
    <scope>NUCLEOTIDE SEQUENCE [LARGE SCALE GENOMIC DNA]</scope>
    <source>
        <tissue evidence="2">Nenye</tissue>
    </source>
</reference>
<proteinExistence type="predicted"/>
<keyword evidence="3" id="KW-1185">Reference proteome</keyword>
<feature type="domain" description="Putative plant transposon protein" evidence="1">
    <location>
        <begin position="10"/>
        <end position="90"/>
    </location>
</feature>
<comment type="caution">
    <text evidence="2">The sequence shown here is derived from an EMBL/GenBank/DDBJ whole genome shotgun (WGS) entry which is preliminary data.</text>
</comment>
<dbReference type="Pfam" id="PF20167">
    <property type="entry name" value="Transposase_32"/>
    <property type="match status" value="1"/>
</dbReference>
<evidence type="ECO:0000313" key="3">
    <source>
        <dbReference type="Proteomes" id="UP001630127"/>
    </source>
</evidence>
<dbReference type="AlphaFoldDB" id="A0ABD3B322"/>
<evidence type="ECO:0000313" key="2">
    <source>
        <dbReference type="EMBL" id="KAL3537856.1"/>
    </source>
</evidence>
<gene>
    <name evidence="2" type="ORF">ACH5RR_001222</name>
</gene>
<accession>A0ABD3B322</accession>
<dbReference type="EMBL" id="JBJUIK010000001">
    <property type="protein sequence ID" value="KAL3537856.1"/>
    <property type="molecule type" value="Genomic_DNA"/>
</dbReference>